<protein>
    <submittedName>
        <fullName evidence="2">Nucleotide-diphosphate-sugar epimerase</fullName>
    </submittedName>
</protein>
<organism evidence="2 3">
    <name type="scientific">Actinorhabdospora filicis</name>
    <dbReference type="NCBI Taxonomy" id="1785913"/>
    <lineage>
        <taxon>Bacteria</taxon>
        <taxon>Bacillati</taxon>
        <taxon>Actinomycetota</taxon>
        <taxon>Actinomycetes</taxon>
        <taxon>Micromonosporales</taxon>
        <taxon>Micromonosporaceae</taxon>
        <taxon>Actinorhabdospora</taxon>
    </lineage>
</organism>
<evidence type="ECO:0000313" key="2">
    <source>
        <dbReference type="EMBL" id="GLZ79028.1"/>
    </source>
</evidence>
<gene>
    <name evidence="2" type="ORF">Afil01_38350</name>
</gene>
<dbReference type="AlphaFoldDB" id="A0A9W6WAH8"/>
<proteinExistence type="predicted"/>
<dbReference type="Gene3D" id="3.40.50.720">
    <property type="entry name" value="NAD(P)-binding Rossmann-like Domain"/>
    <property type="match status" value="1"/>
</dbReference>
<dbReference type="RefSeq" id="WP_285664155.1">
    <property type="nucleotide sequence ID" value="NZ_BSTX01000002.1"/>
</dbReference>
<dbReference type="PANTHER" id="PTHR12126:SF11">
    <property type="entry name" value="NADH DEHYDROGENASE [UBIQUINONE] 1 ALPHA SUBCOMPLEX SUBUNIT 9, MITOCHONDRIAL"/>
    <property type="match status" value="1"/>
</dbReference>
<sequence length="261" mass="27550">MTTILVTGATGLLGSALLDRLSGAAELRALSRREHDADPRAAWYASDLHTGAGLARALDGVDVVVHCASEPDVPGADVETTRTLVDAAEAAGVAHFVFVSIVGIDEIPMQYYKDKRCCERMVRESAVPSTTLRATQFHQFIPRLVDRFAELPIPVVVVPRGTCQPVDVTEVASRIAELALGEPAGRVADLGGPQVLSIAELARDELRARGAKRPVVSTWMPGKLGAAYAAGCLTTPANACGGRTWGEYVGARGDLRSTHAG</sequence>
<reference evidence="2" key="1">
    <citation type="submission" date="2023-03" db="EMBL/GenBank/DDBJ databases">
        <title>Actinorhabdospora filicis NBRC 111898.</title>
        <authorList>
            <person name="Ichikawa N."/>
            <person name="Sato H."/>
            <person name="Tonouchi N."/>
        </authorList>
    </citation>
    <scope>NUCLEOTIDE SEQUENCE</scope>
    <source>
        <strain evidence="2">NBRC 111898</strain>
    </source>
</reference>
<dbReference type="InterPro" id="IPR051207">
    <property type="entry name" value="ComplexI_NDUFA9_subunit"/>
</dbReference>
<dbReference type="InterPro" id="IPR016040">
    <property type="entry name" value="NAD(P)-bd_dom"/>
</dbReference>
<dbReference type="PANTHER" id="PTHR12126">
    <property type="entry name" value="NADH-UBIQUINONE OXIDOREDUCTASE 39 KDA SUBUNIT-RELATED"/>
    <property type="match status" value="1"/>
</dbReference>
<keyword evidence="3" id="KW-1185">Reference proteome</keyword>
<comment type="caution">
    <text evidence="2">The sequence shown here is derived from an EMBL/GenBank/DDBJ whole genome shotgun (WGS) entry which is preliminary data.</text>
</comment>
<dbReference type="Proteomes" id="UP001165079">
    <property type="component" value="Unassembled WGS sequence"/>
</dbReference>
<dbReference type="InterPro" id="IPR036291">
    <property type="entry name" value="NAD(P)-bd_dom_sf"/>
</dbReference>
<dbReference type="GO" id="GO:0044877">
    <property type="term" value="F:protein-containing complex binding"/>
    <property type="evidence" value="ECO:0007669"/>
    <property type="project" value="TreeGrafter"/>
</dbReference>
<feature type="domain" description="NAD(P)-binding" evidence="1">
    <location>
        <begin position="8"/>
        <end position="137"/>
    </location>
</feature>
<accession>A0A9W6WAH8</accession>
<name>A0A9W6WAH8_9ACTN</name>
<dbReference type="Pfam" id="PF13460">
    <property type="entry name" value="NAD_binding_10"/>
    <property type="match status" value="1"/>
</dbReference>
<dbReference type="EMBL" id="BSTX01000002">
    <property type="protein sequence ID" value="GLZ79028.1"/>
    <property type="molecule type" value="Genomic_DNA"/>
</dbReference>
<evidence type="ECO:0000313" key="3">
    <source>
        <dbReference type="Proteomes" id="UP001165079"/>
    </source>
</evidence>
<evidence type="ECO:0000259" key="1">
    <source>
        <dbReference type="Pfam" id="PF13460"/>
    </source>
</evidence>
<dbReference type="SUPFAM" id="SSF51735">
    <property type="entry name" value="NAD(P)-binding Rossmann-fold domains"/>
    <property type="match status" value="1"/>
</dbReference>